<dbReference type="Pfam" id="PF05192">
    <property type="entry name" value="MutS_III"/>
    <property type="match status" value="1"/>
</dbReference>
<sequence>MHPDAADGAEDAEMAQAATPAAEVPEADAGEEEDEVRSDVMLSVVWQRRAHSARLGAAWLVDDEIHCAELEDQPPHFEQLKRLKLLVDPSVLIAPSSSDVQLLEQLSLDPVSGAEGHFMVQLFKPADCTVEAARRALGFLRTAEVPPDLPSEHVASFHYTKLPEDGEMLRAVGVLLAACTRAGGSGSVLRIVLHAVGRNLVLDSCALHSLSIFQQHLHPSAYGGRAKEGLSLFALLNRARCKVGERQLREWFNSPTYDRAVLDARLDAVSFFVGAASAGDLLAHVREALAGAKDVARCVRHVRTGCRLADLKELRDHCYAHRRAHELLAAQAAAAEERGFTLPALLRRFVDEGGLAASLSNVAQLISALVNFPASAAEATRVVINDGVDAERDRLVAVLDSLPDALNEASALEREAAFGALVAGGLLPADANAAAPAHRQLEELVERLQVLYVPQLGFFLSSPPELLHVYEAQLREDLRPRMFVGHEGFASDDSTYCKSATAEHLDTSVGDVVSQIADRDLAIVHQLEARLLHKADKLLASQEMLATLDALCSLAHAAHELRLCRPELTDDRVVELEGAWHPIARARMAEGHEFIPNDTALGPTATTSGGERRASMMVLTGPNGSGKSVYLKQVALTVFLAHVGSFVPAKLARIGLTDRIQTRIFSRETAAIAKSTFMYDLHQVALMLAASTERSLLVLDEFGKGTHFRDGLSLLASFVLELAGRGEACPRLLLATHFNELLDLPEVAAANVQHKTMQAIVEPRVVGVGGDERGASEGVLLLYTVVDGRSSHSFAISVGRAVGVPESILARAEEVQALVKARKPVTARSAHGEDVATRTARVIARLRAVDVDSKEAVAAFIASIASA</sequence>
<organism evidence="7 8">
    <name type="scientific">Diacronema lutheri</name>
    <name type="common">Unicellular marine alga</name>
    <name type="synonym">Monochrysis lutheri</name>
    <dbReference type="NCBI Taxonomy" id="2081491"/>
    <lineage>
        <taxon>Eukaryota</taxon>
        <taxon>Haptista</taxon>
        <taxon>Haptophyta</taxon>
        <taxon>Pavlovophyceae</taxon>
        <taxon>Pavlovales</taxon>
        <taxon>Pavlovaceae</taxon>
        <taxon>Diacronema</taxon>
    </lineage>
</organism>
<evidence type="ECO:0000259" key="6">
    <source>
        <dbReference type="PROSITE" id="PS00486"/>
    </source>
</evidence>
<evidence type="ECO:0000256" key="3">
    <source>
        <dbReference type="ARBA" id="ARBA00022840"/>
    </source>
</evidence>
<dbReference type="PANTHER" id="PTHR11361">
    <property type="entry name" value="DNA MISMATCH REPAIR PROTEIN MUTS FAMILY MEMBER"/>
    <property type="match status" value="1"/>
</dbReference>
<dbReference type="OMA" id="CSVYFMP"/>
<dbReference type="GO" id="GO:0140664">
    <property type="term" value="F:ATP-dependent DNA damage sensor activity"/>
    <property type="evidence" value="ECO:0007669"/>
    <property type="project" value="InterPro"/>
</dbReference>
<feature type="compositionally biased region" description="Low complexity" evidence="5">
    <location>
        <begin position="14"/>
        <end position="24"/>
    </location>
</feature>
<feature type="compositionally biased region" description="Acidic residues" evidence="5">
    <location>
        <begin position="25"/>
        <end position="36"/>
    </location>
</feature>
<evidence type="ECO:0000313" key="7">
    <source>
        <dbReference type="EMBL" id="KAG8458509.1"/>
    </source>
</evidence>
<dbReference type="SMART" id="SM00533">
    <property type="entry name" value="MUTSd"/>
    <property type="match status" value="1"/>
</dbReference>
<evidence type="ECO:0000313" key="8">
    <source>
        <dbReference type="Proteomes" id="UP000751190"/>
    </source>
</evidence>
<keyword evidence="4" id="KW-0238">DNA-binding</keyword>
<accession>A0A8J5XCI9</accession>
<comment type="caution">
    <text evidence="7">The sequence shown here is derived from an EMBL/GenBank/DDBJ whole genome shotgun (WGS) entry which is preliminary data.</text>
</comment>
<dbReference type="GO" id="GO:0051026">
    <property type="term" value="P:chiasma assembly"/>
    <property type="evidence" value="ECO:0007669"/>
    <property type="project" value="TreeGrafter"/>
</dbReference>
<gene>
    <name evidence="7" type="ORF">KFE25_003044</name>
</gene>
<name>A0A8J5XCI9_DIALT</name>
<dbReference type="SUPFAM" id="SSF52540">
    <property type="entry name" value="P-loop containing nucleoside triphosphate hydrolases"/>
    <property type="match status" value="1"/>
</dbReference>
<dbReference type="OrthoDB" id="29596at2759"/>
<dbReference type="GO" id="GO:0006298">
    <property type="term" value="P:mismatch repair"/>
    <property type="evidence" value="ECO:0007669"/>
    <property type="project" value="InterPro"/>
</dbReference>
<protein>
    <recommendedName>
        <fullName evidence="6">DNA mismatch repair proteins mutS family domain-containing protein</fullName>
    </recommendedName>
</protein>
<keyword evidence="3" id="KW-0067">ATP-binding</keyword>
<dbReference type="SMART" id="SM00534">
    <property type="entry name" value="MUTSac"/>
    <property type="match status" value="1"/>
</dbReference>
<dbReference type="PROSITE" id="PS00486">
    <property type="entry name" value="DNA_MISMATCH_REPAIR_2"/>
    <property type="match status" value="1"/>
</dbReference>
<dbReference type="SUPFAM" id="SSF48334">
    <property type="entry name" value="DNA repair protein MutS, domain III"/>
    <property type="match status" value="1"/>
</dbReference>
<dbReference type="GO" id="GO:0005634">
    <property type="term" value="C:nucleus"/>
    <property type="evidence" value="ECO:0007669"/>
    <property type="project" value="TreeGrafter"/>
</dbReference>
<dbReference type="InterPro" id="IPR007696">
    <property type="entry name" value="DNA_mismatch_repair_MutS_core"/>
</dbReference>
<evidence type="ECO:0000256" key="1">
    <source>
        <dbReference type="ARBA" id="ARBA00006271"/>
    </source>
</evidence>
<dbReference type="Gene3D" id="3.40.50.300">
    <property type="entry name" value="P-loop containing nucleotide triphosphate hydrolases"/>
    <property type="match status" value="1"/>
</dbReference>
<dbReference type="InterPro" id="IPR027417">
    <property type="entry name" value="P-loop_NTPase"/>
</dbReference>
<dbReference type="Gene3D" id="1.10.1420.10">
    <property type="match status" value="1"/>
</dbReference>
<dbReference type="GO" id="GO:0030983">
    <property type="term" value="F:mismatched DNA binding"/>
    <property type="evidence" value="ECO:0007669"/>
    <property type="project" value="InterPro"/>
</dbReference>
<dbReference type="AlphaFoldDB" id="A0A8J5XCI9"/>
<proteinExistence type="inferred from homology"/>
<keyword evidence="2" id="KW-0547">Nucleotide-binding</keyword>
<dbReference type="Pfam" id="PF00488">
    <property type="entry name" value="MutS_V"/>
    <property type="match status" value="1"/>
</dbReference>
<dbReference type="PANTHER" id="PTHR11361:SF20">
    <property type="entry name" value="MUTS PROTEIN HOMOLOG 5"/>
    <property type="match status" value="1"/>
</dbReference>
<dbReference type="Proteomes" id="UP000751190">
    <property type="component" value="Unassembled WGS sequence"/>
</dbReference>
<dbReference type="InterPro" id="IPR036187">
    <property type="entry name" value="DNA_mismatch_repair_MutS_sf"/>
</dbReference>
<evidence type="ECO:0000256" key="4">
    <source>
        <dbReference type="ARBA" id="ARBA00023125"/>
    </source>
</evidence>
<feature type="domain" description="DNA mismatch repair proteins mutS family" evidence="6">
    <location>
        <begin position="695"/>
        <end position="711"/>
    </location>
</feature>
<feature type="region of interest" description="Disordered" evidence="5">
    <location>
        <begin position="1"/>
        <end position="36"/>
    </location>
</feature>
<dbReference type="InterPro" id="IPR000432">
    <property type="entry name" value="DNA_mismatch_repair_MutS_C"/>
</dbReference>
<reference evidence="7" key="1">
    <citation type="submission" date="2021-05" db="EMBL/GenBank/DDBJ databases">
        <title>The genome of the haptophyte Pavlova lutheri (Diacronema luteri, Pavlovales) - a model for lipid biosynthesis in eukaryotic algae.</title>
        <authorList>
            <person name="Hulatt C.J."/>
            <person name="Posewitz M.C."/>
        </authorList>
    </citation>
    <scope>NUCLEOTIDE SEQUENCE</scope>
    <source>
        <strain evidence="7">NIVA-4/92</strain>
    </source>
</reference>
<evidence type="ECO:0000256" key="2">
    <source>
        <dbReference type="ARBA" id="ARBA00022741"/>
    </source>
</evidence>
<keyword evidence="8" id="KW-1185">Reference proteome</keyword>
<dbReference type="GO" id="GO:0005524">
    <property type="term" value="F:ATP binding"/>
    <property type="evidence" value="ECO:0007669"/>
    <property type="project" value="UniProtKB-KW"/>
</dbReference>
<dbReference type="InterPro" id="IPR045076">
    <property type="entry name" value="MutS"/>
</dbReference>
<dbReference type="EMBL" id="JAGTXO010000050">
    <property type="protein sequence ID" value="KAG8458509.1"/>
    <property type="molecule type" value="Genomic_DNA"/>
</dbReference>
<evidence type="ECO:0000256" key="5">
    <source>
        <dbReference type="SAM" id="MobiDB-lite"/>
    </source>
</evidence>
<comment type="similarity">
    <text evidence="1">Belongs to the DNA mismatch repair MutS family.</text>
</comment>